<dbReference type="GO" id="GO:0016887">
    <property type="term" value="F:ATP hydrolysis activity"/>
    <property type="evidence" value="ECO:0007669"/>
    <property type="project" value="InterPro"/>
</dbReference>
<evidence type="ECO:0000313" key="2">
    <source>
        <dbReference type="EMBL" id="MBB4704279.1"/>
    </source>
</evidence>
<gene>
    <name evidence="2" type="ORF">BJ982_005823</name>
</gene>
<comment type="caution">
    <text evidence="2">The sequence shown here is derived from an EMBL/GenBank/DDBJ whole genome shotgun (WGS) entry which is preliminary data.</text>
</comment>
<accession>A0A7W7DCF5</accession>
<dbReference type="RefSeq" id="WP_203959080.1">
    <property type="nucleotide sequence ID" value="NZ_BOOV01000012.1"/>
</dbReference>
<proteinExistence type="predicted"/>
<dbReference type="InterPro" id="IPR011704">
    <property type="entry name" value="ATPase_dyneun-rel_AAA"/>
</dbReference>
<dbReference type="Pfam" id="PF07728">
    <property type="entry name" value="AAA_5"/>
    <property type="match status" value="1"/>
</dbReference>
<dbReference type="EMBL" id="JACHND010000001">
    <property type="protein sequence ID" value="MBB4704279.1"/>
    <property type="molecule type" value="Genomic_DNA"/>
</dbReference>
<sequence length="55" mass="5951">MPARQHGLLLGPPGTARSELARELTGRVAGARYRETLLSKFTAEEQVVARAGCTR</sequence>
<evidence type="ECO:0000313" key="3">
    <source>
        <dbReference type="Proteomes" id="UP000542210"/>
    </source>
</evidence>
<dbReference type="InterPro" id="IPR027417">
    <property type="entry name" value="P-loop_NTPase"/>
</dbReference>
<dbReference type="PANTHER" id="PTHR32204:SF0">
    <property type="entry name" value="ATPASE RAVA"/>
    <property type="match status" value="1"/>
</dbReference>
<organism evidence="2 3">
    <name type="scientific">Sphaerisporangium siamense</name>
    <dbReference type="NCBI Taxonomy" id="795645"/>
    <lineage>
        <taxon>Bacteria</taxon>
        <taxon>Bacillati</taxon>
        <taxon>Actinomycetota</taxon>
        <taxon>Actinomycetes</taxon>
        <taxon>Streptosporangiales</taxon>
        <taxon>Streptosporangiaceae</taxon>
        <taxon>Sphaerisporangium</taxon>
    </lineage>
</organism>
<dbReference type="AlphaFoldDB" id="A0A7W7DCF5"/>
<dbReference type="Proteomes" id="UP000542210">
    <property type="component" value="Unassembled WGS sequence"/>
</dbReference>
<dbReference type="InterPro" id="IPR050513">
    <property type="entry name" value="RavA_ATPases"/>
</dbReference>
<protein>
    <submittedName>
        <fullName evidence="2">MoxR-like ATPase</fullName>
    </submittedName>
</protein>
<keyword evidence="3" id="KW-1185">Reference proteome</keyword>
<dbReference type="PANTHER" id="PTHR32204">
    <property type="entry name" value="ATPASE RAVA"/>
    <property type="match status" value="1"/>
</dbReference>
<dbReference type="Gene3D" id="3.40.50.300">
    <property type="entry name" value="P-loop containing nucleotide triphosphate hydrolases"/>
    <property type="match status" value="1"/>
</dbReference>
<dbReference type="GO" id="GO:0005524">
    <property type="term" value="F:ATP binding"/>
    <property type="evidence" value="ECO:0007669"/>
    <property type="project" value="InterPro"/>
</dbReference>
<name>A0A7W7DCF5_9ACTN</name>
<feature type="domain" description="ATPase dynein-related AAA" evidence="1">
    <location>
        <begin position="8"/>
        <end position="50"/>
    </location>
</feature>
<reference evidence="2 3" key="1">
    <citation type="submission" date="2020-08" db="EMBL/GenBank/DDBJ databases">
        <title>Sequencing the genomes of 1000 actinobacteria strains.</title>
        <authorList>
            <person name="Klenk H.-P."/>
        </authorList>
    </citation>
    <scope>NUCLEOTIDE SEQUENCE [LARGE SCALE GENOMIC DNA]</scope>
    <source>
        <strain evidence="2 3">DSM 45784</strain>
    </source>
</reference>
<evidence type="ECO:0000259" key="1">
    <source>
        <dbReference type="Pfam" id="PF07728"/>
    </source>
</evidence>